<keyword evidence="8" id="KW-1185">Reference proteome</keyword>
<dbReference type="PANTHER" id="PTHR33258">
    <property type="entry name" value="TRANSPOSASE INSL FOR INSERTION SEQUENCE ELEMENT IS186A-RELATED"/>
    <property type="match status" value="1"/>
</dbReference>
<keyword evidence="2" id="KW-0815">Transposition</keyword>
<dbReference type="GO" id="GO:0004803">
    <property type="term" value="F:transposase activity"/>
    <property type="evidence" value="ECO:0007669"/>
    <property type="project" value="InterPro"/>
</dbReference>
<comment type="similarity">
    <text evidence="1">Belongs to the transposase 11 family.</text>
</comment>
<evidence type="ECO:0000256" key="1">
    <source>
        <dbReference type="ARBA" id="ARBA00010075"/>
    </source>
</evidence>
<evidence type="ECO:0000256" key="4">
    <source>
        <dbReference type="ARBA" id="ARBA00023172"/>
    </source>
</evidence>
<organism evidence="7 8">
    <name type="scientific">Petrimonas mucosa</name>
    <dbReference type="NCBI Taxonomy" id="1642646"/>
    <lineage>
        <taxon>Bacteria</taxon>
        <taxon>Pseudomonadati</taxon>
        <taxon>Bacteroidota</taxon>
        <taxon>Bacteroidia</taxon>
        <taxon>Bacteroidales</taxon>
        <taxon>Dysgonomonadaceae</taxon>
        <taxon>Petrimonas</taxon>
    </lineage>
</organism>
<evidence type="ECO:0000313" key="8">
    <source>
        <dbReference type="Proteomes" id="UP000178485"/>
    </source>
</evidence>
<gene>
    <name evidence="7" type="ORF">ING2E5A_1651</name>
</gene>
<feature type="domain" description="Transposase IS4-like" evidence="5">
    <location>
        <begin position="132"/>
        <end position="343"/>
    </location>
</feature>
<dbReference type="InterPro" id="IPR012337">
    <property type="entry name" value="RNaseH-like_sf"/>
</dbReference>
<evidence type="ECO:0000256" key="2">
    <source>
        <dbReference type="ARBA" id="ARBA00022578"/>
    </source>
</evidence>
<dbReference type="NCBIfam" id="NF033592">
    <property type="entry name" value="transpos_IS4_1"/>
    <property type="match status" value="1"/>
</dbReference>
<dbReference type="EMBL" id="LT608328">
    <property type="protein sequence ID" value="SCM58086.1"/>
    <property type="molecule type" value="Genomic_DNA"/>
</dbReference>
<dbReference type="GO" id="GO:0006313">
    <property type="term" value="P:DNA transposition"/>
    <property type="evidence" value="ECO:0007669"/>
    <property type="project" value="InterPro"/>
</dbReference>
<keyword evidence="4" id="KW-0233">DNA recombination</keyword>
<dbReference type="STRING" id="1642646.ING2E5A_1651"/>
<evidence type="ECO:0000256" key="3">
    <source>
        <dbReference type="ARBA" id="ARBA00023125"/>
    </source>
</evidence>
<dbReference type="InterPro" id="IPR047952">
    <property type="entry name" value="Transpos_IS4"/>
</dbReference>
<dbReference type="SUPFAM" id="SSF53098">
    <property type="entry name" value="Ribonuclease H-like"/>
    <property type="match status" value="1"/>
</dbReference>
<accession>A0A1G4G7E6</accession>
<dbReference type="GO" id="GO:0003677">
    <property type="term" value="F:DNA binding"/>
    <property type="evidence" value="ECO:0007669"/>
    <property type="project" value="UniProtKB-KW"/>
</dbReference>
<dbReference type="Gene3D" id="3.90.350.10">
    <property type="entry name" value="Transposase Inhibitor Protein From Tn5, Chain A, domain 1"/>
    <property type="match status" value="1"/>
</dbReference>
<feature type="domain" description="DUF4372" evidence="6">
    <location>
        <begin position="18"/>
        <end position="88"/>
    </location>
</feature>
<dbReference type="Pfam" id="PF01609">
    <property type="entry name" value="DDE_Tnp_1"/>
    <property type="match status" value="1"/>
</dbReference>
<evidence type="ECO:0000259" key="5">
    <source>
        <dbReference type="Pfam" id="PF01609"/>
    </source>
</evidence>
<dbReference type="PANTHER" id="PTHR33258:SF1">
    <property type="entry name" value="TRANSPOSASE INSL FOR INSERTION SEQUENCE ELEMENT IS186A-RELATED"/>
    <property type="match status" value="1"/>
</dbReference>
<evidence type="ECO:0000313" key="7">
    <source>
        <dbReference type="EMBL" id="SCM58086.1"/>
    </source>
</evidence>
<dbReference type="AlphaFoldDB" id="A0A1G4G7E6"/>
<protein>
    <submittedName>
        <fullName evidence="7">Putative transposase y4zB</fullName>
    </submittedName>
</protein>
<sequence length="400" mass="47557">MNSHLCDPNEGLQMHKDKFVFSQLVAFLDRKKFNYIVRKYDGDKYVKHLTCWNQLLALMFGQLSNRESLRDLIIALEAHNSKCYHLGMGRSVSRSSLARANQDRDYLIFEEYAYHLVNEARKKRVIDIFKLDGSVFAFDSTTIDLCLAVFWWAKFRRTKGGIKVHTLYDLETQIPAFFHITDAAVHDSKAMKEIPYEPGSYYIFDRAYNNFKMLYRIHQIGAYFVVRAKKNLQYKTIKWKRRLPKNVLSDGTIELTGFYPKQYYPEPLRLVRYWDEEQKREFVFLTNAMHISSHLVAELYKNRWQIELFFKWLKQHLKIKKFWGTTENAVRIQIYTAICAYCLVAIVQHDMKLDRSTYEILQILSISLTDKTHLRDLFDKTKFQNDKERFGPNGPGLFDY</sequence>
<name>A0A1G4G7E6_9BACT</name>
<dbReference type="InterPro" id="IPR002559">
    <property type="entry name" value="Transposase_11"/>
</dbReference>
<reference evidence="7 8" key="1">
    <citation type="submission" date="2016-08" db="EMBL/GenBank/DDBJ databases">
        <authorList>
            <person name="Seilhamer J.J."/>
        </authorList>
    </citation>
    <scope>NUCLEOTIDE SEQUENCE [LARGE SCALE GENOMIC DNA]</scope>
    <source>
        <strain evidence="7">ING2-E5A</strain>
    </source>
</reference>
<evidence type="ECO:0000259" key="6">
    <source>
        <dbReference type="Pfam" id="PF14294"/>
    </source>
</evidence>
<dbReference type="Pfam" id="PF14294">
    <property type="entry name" value="DUF4372"/>
    <property type="match status" value="1"/>
</dbReference>
<keyword evidence="3" id="KW-0238">DNA-binding</keyword>
<dbReference type="KEGG" id="pmuc:ING2E5A_1651"/>
<proteinExistence type="inferred from homology"/>
<dbReference type="Proteomes" id="UP000178485">
    <property type="component" value="Chromosome i"/>
</dbReference>
<dbReference type="InterPro" id="IPR025399">
    <property type="entry name" value="DUF4372"/>
</dbReference>